<sequence>MKRRILSIFCWKQPIALAAFAMVLVAAAPLSATSKDLSGWVYPAQNKKIAIVFIHGLTGDAMDTWTLNRVKGQSFFRYVKDSPITGKDVDIFTFTYSSENITTIWRP</sequence>
<dbReference type="AlphaFoldDB" id="A0A6J5DKH1"/>
<evidence type="ECO:0000313" key="2">
    <source>
        <dbReference type="EMBL" id="CAB3754780.1"/>
    </source>
</evidence>
<keyword evidence="3" id="KW-1185">Reference proteome</keyword>
<gene>
    <name evidence="2" type="ORF">LMG29542_02452</name>
</gene>
<dbReference type="Proteomes" id="UP000494363">
    <property type="component" value="Unassembled WGS sequence"/>
</dbReference>
<dbReference type="EMBL" id="CADIKH010000009">
    <property type="protein sequence ID" value="CAB3754780.1"/>
    <property type="molecule type" value="Genomic_DNA"/>
</dbReference>
<name>A0A6J5DKH1_9BURK</name>
<feature type="signal peptide" evidence="1">
    <location>
        <begin position="1"/>
        <end position="21"/>
    </location>
</feature>
<reference evidence="2 3" key="1">
    <citation type="submission" date="2020-04" db="EMBL/GenBank/DDBJ databases">
        <authorList>
            <person name="De Canck E."/>
        </authorList>
    </citation>
    <scope>NUCLEOTIDE SEQUENCE [LARGE SCALE GENOMIC DNA]</scope>
    <source>
        <strain evidence="2 3">LMG 29542</strain>
    </source>
</reference>
<feature type="chain" id="PRO_5026853600" description="DUF676 domain-containing protein" evidence="1">
    <location>
        <begin position="22"/>
        <end position="107"/>
    </location>
</feature>
<proteinExistence type="predicted"/>
<keyword evidence="1" id="KW-0732">Signal</keyword>
<evidence type="ECO:0000313" key="3">
    <source>
        <dbReference type="Proteomes" id="UP000494363"/>
    </source>
</evidence>
<accession>A0A6J5DKH1</accession>
<evidence type="ECO:0008006" key="4">
    <source>
        <dbReference type="Google" id="ProtNLM"/>
    </source>
</evidence>
<evidence type="ECO:0000256" key="1">
    <source>
        <dbReference type="SAM" id="SignalP"/>
    </source>
</evidence>
<protein>
    <recommendedName>
        <fullName evidence="4">DUF676 domain-containing protein</fullName>
    </recommendedName>
</protein>
<organism evidence="2 3">
    <name type="scientific">Paraburkholderia humisilvae</name>
    <dbReference type="NCBI Taxonomy" id="627669"/>
    <lineage>
        <taxon>Bacteria</taxon>
        <taxon>Pseudomonadati</taxon>
        <taxon>Pseudomonadota</taxon>
        <taxon>Betaproteobacteria</taxon>
        <taxon>Burkholderiales</taxon>
        <taxon>Burkholderiaceae</taxon>
        <taxon>Paraburkholderia</taxon>
    </lineage>
</organism>